<dbReference type="PANTHER" id="PTHR31796">
    <property type="entry name" value="SUZ DOMAIN-CONTAINING PROTEIN 1"/>
    <property type="match status" value="1"/>
</dbReference>
<reference evidence="3 4" key="1">
    <citation type="journal article" date="2018" name="Evol. Lett.">
        <title>Horizontal gene cluster transfer increased hallucinogenic mushroom diversity.</title>
        <authorList>
            <person name="Reynolds H.T."/>
            <person name="Vijayakumar V."/>
            <person name="Gluck-Thaler E."/>
            <person name="Korotkin H.B."/>
            <person name="Matheny P.B."/>
            <person name="Slot J.C."/>
        </authorList>
    </citation>
    <scope>NUCLEOTIDE SEQUENCE [LARGE SCALE GENOMIC DNA]</scope>
    <source>
        <strain evidence="3 4">2631</strain>
    </source>
</reference>
<dbReference type="EMBL" id="NHYD01003106">
    <property type="protein sequence ID" value="PPQ82705.1"/>
    <property type="molecule type" value="Genomic_DNA"/>
</dbReference>
<evidence type="ECO:0000313" key="4">
    <source>
        <dbReference type="Proteomes" id="UP000283269"/>
    </source>
</evidence>
<evidence type="ECO:0000256" key="1">
    <source>
        <dbReference type="SAM" id="MobiDB-lite"/>
    </source>
</evidence>
<feature type="region of interest" description="Disordered" evidence="1">
    <location>
        <begin position="82"/>
        <end position="228"/>
    </location>
</feature>
<dbReference type="Pfam" id="PF12752">
    <property type="entry name" value="SUZ"/>
    <property type="match status" value="1"/>
</dbReference>
<feature type="compositionally biased region" description="Basic and acidic residues" evidence="1">
    <location>
        <begin position="126"/>
        <end position="140"/>
    </location>
</feature>
<dbReference type="InterPro" id="IPR024771">
    <property type="entry name" value="SUZ"/>
</dbReference>
<evidence type="ECO:0000259" key="2">
    <source>
        <dbReference type="PROSITE" id="PS51673"/>
    </source>
</evidence>
<dbReference type="PANTHER" id="PTHR31796:SF2">
    <property type="entry name" value="SUZ DOMAIN-CONTAINING PROTEIN 1"/>
    <property type="match status" value="1"/>
</dbReference>
<sequence length="228" mass="24404">MSSVMDTWGDEPDRVTAPTSASGSTSGIRSKIPTSAVVRDDWEMDDEEEDQIGRSVDAQNKQIWEDANTKVHHPMPALVISRGTSSASATASLPLHQPPAMRILKRPSPSVSPNPSANLASTGETFEAREARYQAARERIFGVSTGASSDAQDKMKNSALRKTASPTPPPNQAASVVREPRGPSNPLPNPENKSENRGFGERRTKQPPPSTTTPPTTTIPVSSSDLPI</sequence>
<feature type="compositionally biased region" description="Basic and acidic residues" evidence="1">
    <location>
        <begin position="192"/>
        <end position="204"/>
    </location>
</feature>
<protein>
    <recommendedName>
        <fullName evidence="2">SUZ domain-containing protein</fullName>
    </recommendedName>
</protein>
<dbReference type="STRING" id="93625.A0A409WW06"/>
<dbReference type="InParanoid" id="A0A409WW06"/>
<dbReference type="PROSITE" id="PS51673">
    <property type="entry name" value="SUZ"/>
    <property type="match status" value="1"/>
</dbReference>
<gene>
    <name evidence="3" type="ORF">CVT25_009402</name>
</gene>
<accession>A0A409WW06</accession>
<organism evidence="3 4">
    <name type="scientific">Psilocybe cyanescens</name>
    <dbReference type="NCBI Taxonomy" id="93625"/>
    <lineage>
        <taxon>Eukaryota</taxon>
        <taxon>Fungi</taxon>
        <taxon>Dikarya</taxon>
        <taxon>Basidiomycota</taxon>
        <taxon>Agaricomycotina</taxon>
        <taxon>Agaricomycetes</taxon>
        <taxon>Agaricomycetidae</taxon>
        <taxon>Agaricales</taxon>
        <taxon>Agaricineae</taxon>
        <taxon>Strophariaceae</taxon>
        <taxon>Psilocybe</taxon>
    </lineage>
</organism>
<dbReference type="InterPro" id="IPR039228">
    <property type="entry name" value="SZRD1"/>
</dbReference>
<feature type="compositionally biased region" description="Low complexity" evidence="1">
    <location>
        <begin position="107"/>
        <end position="116"/>
    </location>
</feature>
<feature type="compositionally biased region" description="Low complexity" evidence="1">
    <location>
        <begin position="213"/>
        <end position="228"/>
    </location>
</feature>
<dbReference type="AlphaFoldDB" id="A0A409WW06"/>
<comment type="caution">
    <text evidence="3">The sequence shown here is derived from an EMBL/GenBank/DDBJ whole genome shotgun (WGS) entry which is preliminary data.</text>
</comment>
<evidence type="ECO:0000313" key="3">
    <source>
        <dbReference type="EMBL" id="PPQ82705.1"/>
    </source>
</evidence>
<keyword evidence="4" id="KW-1185">Reference proteome</keyword>
<feature type="region of interest" description="Disordered" evidence="1">
    <location>
        <begin position="1"/>
        <end position="60"/>
    </location>
</feature>
<proteinExistence type="predicted"/>
<feature type="domain" description="SUZ" evidence="2">
    <location>
        <begin position="74"/>
        <end position="145"/>
    </location>
</feature>
<feature type="compositionally biased region" description="Low complexity" evidence="1">
    <location>
        <begin position="16"/>
        <end position="27"/>
    </location>
</feature>
<dbReference type="OrthoDB" id="5373615at2759"/>
<dbReference type="Proteomes" id="UP000283269">
    <property type="component" value="Unassembled WGS sequence"/>
</dbReference>
<name>A0A409WW06_PSICY</name>